<dbReference type="GO" id="GO:0003723">
    <property type="term" value="F:RNA binding"/>
    <property type="evidence" value="ECO:0007669"/>
    <property type="project" value="TreeGrafter"/>
</dbReference>
<dbReference type="InterPro" id="IPR056904">
    <property type="entry name" value="YMR265C_C"/>
</dbReference>
<dbReference type="PANTHER" id="PTHR10335:SF26">
    <property type="entry name" value="AER281CP"/>
    <property type="match status" value="1"/>
</dbReference>
<evidence type="ECO:0000313" key="4">
    <source>
        <dbReference type="Proteomes" id="UP000301737"/>
    </source>
</evidence>
<dbReference type="Pfam" id="PF10307">
    <property type="entry name" value="HAD_SAK_1"/>
    <property type="match status" value="1"/>
</dbReference>
<protein>
    <submittedName>
        <fullName evidence="3">Uncharacterized protein</fullName>
    </submittedName>
</protein>
<dbReference type="GO" id="GO:0031428">
    <property type="term" value="C:box C/D methylation guide snoRNP complex"/>
    <property type="evidence" value="ECO:0007669"/>
    <property type="project" value="TreeGrafter"/>
</dbReference>
<feature type="domain" description="Swiss Army Knife RNA repair protein HAD" evidence="1">
    <location>
        <begin position="39"/>
        <end position="225"/>
    </location>
</feature>
<sequence length="411" mass="48108">MHKSLQRWNSCPQLLTLPPHDFHVKRIHVYDFDNTLYLSPQPNRQFYTRPLLGTLYGGDLLNGRDWWSEPLFLEKSFDQMLAIEDPSAREQEFWNKEIVDLAKSSFEDKETVSILLTGRKEELFGPLFEKTLKKCNVTFFNAVCLKKPGVGNNTMEYKTTVLKELIDEYEGTLEEITVYDDRLSQVQKFQAFFGQLGGTFQRMAVPVVPRYKFLDNEEECRMILELAGPDGIRWTPRQSGYFLNTQSHKNLLSFTFNFFQKKYNWNLLPEYPMYIPCCHLGETPPVDQIARIWSNDQANADIQECLQKFQSQDPFCEITFNVVELGHCGRTPGKINVFFKAEPCDKSRYLWSQFKNFIVAGRRYDSTDDNSLLQRVVEGKQPSMQWIKLRRPIKIKTFFGHYARLDKGAKL</sequence>
<dbReference type="Pfam" id="PF25108">
    <property type="entry name" value="YMR265C_C"/>
    <property type="match status" value="1"/>
</dbReference>
<reference evidence="3 4" key="1">
    <citation type="submission" date="2019-01" db="EMBL/GenBank/DDBJ databases">
        <title>Draft Genome Sequencing of Zygosaccharomyces mellis Ca-7.</title>
        <authorList>
            <person name="Shiwa Y."/>
            <person name="Kanesaki Y."/>
            <person name="Ishige T."/>
            <person name="Mura K."/>
            <person name="Hori T."/>
            <person name="Tamura T."/>
        </authorList>
    </citation>
    <scope>NUCLEOTIDE SEQUENCE [LARGE SCALE GENOMIC DNA]</scope>
    <source>
        <strain evidence="3 4">Ca-7</strain>
    </source>
</reference>
<dbReference type="GO" id="GO:0000494">
    <property type="term" value="P:box C/D sno(s)RNA 3'-end processing"/>
    <property type="evidence" value="ECO:0007669"/>
    <property type="project" value="TreeGrafter"/>
</dbReference>
<dbReference type="GO" id="GO:1990259">
    <property type="term" value="F:histone H2AQ104 methyltransferase activity"/>
    <property type="evidence" value="ECO:0007669"/>
    <property type="project" value="TreeGrafter"/>
</dbReference>
<dbReference type="Proteomes" id="UP000301737">
    <property type="component" value="Unassembled WGS sequence"/>
</dbReference>
<proteinExistence type="predicted"/>
<evidence type="ECO:0000259" key="1">
    <source>
        <dbReference type="Pfam" id="PF10307"/>
    </source>
</evidence>
<dbReference type="EMBL" id="BIMX01000005">
    <property type="protein sequence ID" value="GCE98524.1"/>
    <property type="molecule type" value="Genomic_DNA"/>
</dbReference>
<comment type="caution">
    <text evidence="3">The sequence shown here is derived from an EMBL/GenBank/DDBJ whole genome shotgun (WGS) entry which is preliminary data.</text>
</comment>
<accession>A0A4C2E2U9</accession>
<feature type="domain" description="YMR265C-like C-terminal" evidence="2">
    <location>
        <begin position="232"/>
        <end position="405"/>
    </location>
</feature>
<evidence type="ECO:0000259" key="2">
    <source>
        <dbReference type="Pfam" id="PF25108"/>
    </source>
</evidence>
<dbReference type="InterPro" id="IPR018812">
    <property type="entry name" value="SAK_HAD"/>
</dbReference>
<dbReference type="OrthoDB" id="5596992at2759"/>
<keyword evidence="4" id="KW-1185">Reference proteome</keyword>
<dbReference type="AlphaFoldDB" id="A0A4C2E2U9"/>
<name>A0A4C2E2U9_9SACH</name>
<organism evidence="3 4">
    <name type="scientific">Zygosaccharomyces mellis</name>
    <dbReference type="NCBI Taxonomy" id="42258"/>
    <lineage>
        <taxon>Eukaryota</taxon>
        <taxon>Fungi</taxon>
        <taxon>Dikarya</taxon>
        <taxon>Ascomycota</taxon>
        <taxon>Saccharomycotina</taxon>
        <taxon>Saccharomycetes</taxon>
        <taxon>Saccharomycetales</taxon>
        <taxon>Saccharomycetaceae</taxon>
        <taxon>Zygosaccharomyces</taxon>
    </lineage>
</organism>
<dbReference type="GO" id="GO:0008649">
    <property type="term" value="F:rRNA methyltransferase activity"/>
    <property type="evidence" value="ECO:0007669"/>
    <property type="project" value="TreeGrafter"/>
</dbReference>
<dbReference type="PANTHER" id="PTHR10335">
    <property type="entry name" value="RRNA 2-O-METHYLTRANSFERASE FIBRILLARIN"/>
    <property type="match status" value="1"/>
</dbReference>
<evidence type="ECO:0000313" key="3">
    <source>
        <dbReference type="EMBL" id="GCE98524.1"/>
    </source>
</evidence>
<dbReference type="GO" id="GO:0032040">
    <property type="term" value="C:small-subunit processome"/>
    <property type="evidence" value="ECO:0007669"/>
    <property type="project" value="TreeGrafter"/>
</dbReference>
<gene>
    <name evidence="3" type="ORF">ZYGM_004017</name>
</gene>